<name>I5B3E5_9BACT</name>
<dbReference type="EMBL" id="CM001488">
    <property type="protein sequence ID" value="EIM64008.1"/>
    <property type="molecule type" value="Genomic_DNA"/>
</dbReference>
<dbReference type="Proteomes" id="UP000005778">
    <property type="component" value="Chromosome"/>
</dbReference>
<dbReference type="RefSeq" id="WP_004073393.1">
    <property type="nucleotide sequence ID" value="NZ_CM001488.1"/>
</dbReference>
<protein>
    <submittedName>
        <fullName evidence="1">Uncharacterized protein</fullName>
    </submittedName>
</protein>
<gene>
    <name evidence="1" type="ORF">DespoDRAFT_02119</name>
</gene>
<dbReference type="AlphaFoldDB" id="I5B3E5"/>
<sequence>MSESAIERLEKQLKQLLGESVPDQAVYNINAAMELAGILETQGFTFQLKDMCPKSLTETHWRATFLKEDAVFSAEAPRSSVAVCMAAADALSTHNIT</sequence>
<dbReference type="eggNOG" id="ENOG50346IM">
    <property type="taxonomic scope" value="Bacteria"/>
</dbReference>
<dbReference type="OrthoDB" id="5460395at2"/>
<reference evidence="1 2" key="1">
    <citation type="submission" date="2011-09" db="EMBL/GenBank/DDBJ databases">
        <authorList>
            <consortium name="US DOE Joint Genome Institute (JGI-PGF)"/>
            <person name="Lucas S."/>
            <person name="Han J."/>
            <person name="Lapidus A."/>
            <person name="Cheng J.-F."/>
            <person name="Goodwin L."/>
            <person name="Pitluck S."/>
            <person name="Peters L."/>
            <person name="Land M.L."/>
            <person name="Hauser L."/>
            <person name="Orellana R."/>
            <person name="Lovley D."/>
            <person name="Woyke T.J."/>
        </authorList>
    </citation>
    <scope>NUCLEOTIDE SEQUENCE [LARGE SCALE GENOMIC DNA]</scope>
    <source>
        <strain evidence="1 2">2ac9</strain>
    </source>
</reference>
<evidence type="ECO:0000313" key="2">
    <source>
        <dbReference type="Proteomes" id="UP000005778"/>
    </source>
</evidence>
<dbReference type="HOGENOM" id="CLU_2342222_0_0_7"/>
<proteinExistence type="predicted"/>
<reference evidence="1 2" key="2">
    <citation type="submission" date="2012-02" db="EMBL/GenBank/DDBJ databases">
        <title>Improved High-Quality Draft sequence of Desulfobacter postgatei 2ac9.</title>
        <authorList>
            <consortium name="US DOE Joint Genome Institute"/>
            <person name="Lucas S."/>
            <person name="Han J."/>
            <person name="Lapidus A."/>
            <person name="Cheng J.-F."/>
            <person name="Goodwin L."/>
            <person name="Pitluck S."/>
            <person name="Peters L."/>
            <person name="Ovchinnikova G."/>
            <person name="Held B."/>
            <person name="Detter J.C."/>
            <person name="Han C."/>
            <person name="Tapia R."/>
            <person name="Land M."/>
            <person name="Hauser L."/>
            <person name="Kyrpides N."/>
            <person name="Ivanova N."/>
            <person name="Pagani I."/>
            <person name="Orellana R."/>
            <person name="Lovley D."/>
            <person name="Woyke T."/>
        </authorList>
    </citation>
    <scope>NUCLEOTIDE SEQUENCE [LARGE SCALE GENOMIC DNA]</scope>
    <source>
        <strain evidence="1 2">2ac9</strain>
    </source>
</reference>
<evidence type="ECO:0000313" key="1">
    <source>
        <dbReference type="EMBL" id="EIM64008.1"/>
    </source>
</evidence>
<accession>I5B3E5</accession>
<organism evidence="1 2">
    <name type="scientific">Desulfobacter postgatei 2ac9</name>
    <dbReference type="NCBI Taxonomy" id="879212"/>
    <lineage>
        <taxon>Bacteria</taxon>
        <taxon>Pseudomonadati</taxon>
        <taxon>Thermodesulfobacteriota</taxon>
        <taxon>Desulfobacteria</taxon>
        <taxon>Desulfobacterales</taxon>
        <taxon>Desulfobacteraceae</taxon>
        <taxon>Desulfobacter</taxon>
    </lineage>
</organism>
<keyword evidence="2" id="KW-1185">Reference proteome</keyword>